<evidence type="ECO:0000313" key="1">
    <source>
        <dbReference type="EMBL" id="CAK0897539.1"/>
    </source>
</evidence>
<sequence>RAPSRRAAGVLQRRRGTRSARLSNPACYFSVCCPPQAAKRTESSQSSPPDLAAARAIRVLPLCTA</sequence>
<accession>A0ABN9XHP1</accession>
<feature type="non-terminal residue" evidence="1">
    <location>
        <position position="1"/>
    </location>
</feature>
<proteinExistence type="predicted"/>
<protein>
    <submittedName>
        <fullName evidence="1">Uncharacterized protein</fullName>
    </submittedName>
</protein>
<keyword evidence="2" id="KW-1185">Reference proteome</keyword>
<dbReference type="EMBL" id="CAUYUJ010020346">
    <property type="protein sequence ID" value="CAK0897539.1"/>
    <property type="molecule type" value="Genomic_DNA"/>
</dbReference>
<evidence type="ECO:0000313" key="2">
    <source>
        <dbReference type="Proteomes" id="UP001189429"/>
    </source>
</evidence>
<gene>
    <name evidence="1" type="ORF">PCOR1329_LOCUS75690</name>
</gene>
<name>A0ABN9XHP1_9DINO</name>
<dbReference type="Proteomes" id="UP001189429">
    <property type="component" value="Unassembled WGS sequence"/>
</dbReference>
<organism evidence="1 2">
    <name type="scientific">Prorocentrum cordatum</name>
    <dbReference type="NCBI Taxonomy" id="2364126"/>
    <lineage>
        <taxon>Eukaryota</taxon>
        <taxon>Sar</taxon>
        <taxon>Alveolata</taxon>
        <taxon>Dinophyceae</taxon>
        <taxon>Prorocentrales</taxon>
        <taxon>Prorocentraceae</taxon>
        <taxon>Prorocentrum</taxon>
    </lineage>
</organism>
<comment type="caution">
    <text evidence="1">The sequence shown here is derived from an EMBL/GenBank/DDBJ whole genome shotgun (WGS) entry which is preliminary data.</text>
</comment>
<feature type="non-terminal residue" evidence="1">
    <location>
        <position position="65"/>
    </location>
</feature>
<reference evidence="1" key="1">
    <citation type="submission" date="2023-10" db="EMBL/GenBank/DDBJ databases">
        <authorList>
            <person name="Chen Y."/>
            <person name="Shah S."/>
            <person name="Dougan E. K."/>
            <person name="Thang M."/>
            <person name="Chan C."/>
        </authorList>
    </citation>
    <scope>NUCLEOTIDE SEQUENCE [LARGE SCALE GENOMIC DNA]</scope>
</reference>